<sequence>MPDKIVNVYVGECFQEGGQVGGEGKTYGLSLTGNKLKLVENGRQSEVDLPASGGGGSAELPKETKDKIDELSKYGYIIKALGNALPVEKEVYIDPVNNIVMYISGTGDLERPYGVHFIGGGSYPRNLPFFLNFPKNSSNEDITQHHDFSRIFSDGQIFTVLGNEVTYHESDHSLDLSKLPLGIHSFTLLNT</sequence>
<protein>
    <submittedName>
        <fullName evidence="1">Uncharacterized protein</fullName>
    </submittedName>
</protein>
<dbReference type="EMBL" id="BK015181">
    <property type="protein sequence ID" value="DAD94757.1"/>
    <property type="molecule type" value="Genomic_DNA"/>
</dbReference>
<proteinExistence type="predicted"/>
<accession>A0A8S5NIX4</accession>
<organism evidence="1">
    <name type="scientific">Siphoviridae sp. ctK0l2</name>
    <dbReference type="NCBI Taxonomy" id="2826243"/>
    <lineage>
        <taxon>Viruses</taxon>
        <taxon>Duplodnaviria</taxon>
        <taxon>Heunggongvirae</taxon>
        <taxon>Uroviricota</taxon>
        <taxon>Caudoviricetes</taxon>
    </lineage>
</organism>
<reference evidence="1" key="1">
    <citation type="journal article" date="2021" name="Proc. Natl. Acad. Sci. U.S.A.">
        <title>A Catalog of Tens of Thousands of Viruses from Human Metagenomes Reveals Hidden Associations with Chronic Diseases.</title>
        <authorList>
            <person name="Tisza M.J."/>
            <person name="Buck C.B."/>
        </authorList>
    </citation>
    <scope>NUCLEOTIDE SEQUENCE</scope>
    <source>
        <strain evidence="1">CtK0l2</strain>
    </source>
</reference>
<evidence type="ECO:0000313" key="1">
    <source>
        <dbReference type="EMBL" id="DAD94757.1"/>
    </source>
</evidence>
<name>A0A8S5NIX4_9CAUD</name>